<evidence type="ECO:0000313" key="3">
    <source>
        <dbReference type="Proteomes" id="UP001298753"/>
    </source>
</evidence>
<sequence length="171" mass="19982">MIEYELVRSKRKTLAVQVTREGRVIVRAPLRLAKYRIERFVAEHTDWIVRALADQQSRRAAHPEPDEAKQAELIRRAKIELPSKVQHYAKLMNLYPTGLKITSARTRFGSCSGKNSICFSWRLMDYPEPAIDYVVVHELAHIAHKNHGPQFWALVERYLPDYCARRAMLRE</sequence>
<evidence type="ECO:0000259" key="1">
    <source>
        <dbReference type="Pfam" id="PF01863"/>
    </source>
</evidence>
<dbReference type="PANTHER" id="PTHR30399:SF1">
    <property type="entry name" value="UTP PYROPHOSPHATASE"/>
    <property type="match status" value="1"/>
</dbReference>
<dbReference type="RefSeq" id="WP_227601145.1">
    <property type="nucleotide sequence ID" value="NZ_JAJEPX010000048.1"/>
</dbReference>
<dbReference type="AlphaFoldDB" id="A0AAW4W399"/>
<protein>
    <submittedName>
        <fullName evidence="2">M48 family metallopeptidase</fullName>
    </submittedName>
</protein>
<dbReference type="Pfam" id="PF01863">
    <property type="entry name" value="YgjP-like"/>
    <property type="match status" value="2"/>
</dbReference>
<organism evidence="2 3">
    <name type="scientific">Agathobaculum butyriciproducens</name>
    <dbReference type="NCBI Taxonomy" id="1628085"/>
    <lineage>
        <taxon>Bacteria</taxon>
        <taxon>Bacillati</taxon>
        <taxon>Bacillota</taxon>
        <taxon>Clostridia</taxon>
        <taxon>Eubacteriales</taxon>
        <taxon>Butyricicoccaceae</taxon>
        <taxon>Agathobaculum</taxon>
    </lineage>
</organism>
<accession>A0AAW4W399</accession>
<dbReference type="InterPro" id="IPR053136">
    <property type="entry name" value="UTP_pyrophosphatase-like"/>
</dbReference>
<comment type="caution">
    <text evidence="2">The sequence shown here is derived from an EMBL/GenBank/DDBJ whole genome shotgun (WGS) entry which is preliminary data.</text>
</comment>
<dbReference type="InterPro" id="IPR002725">
    <property type="entry name" value="YgjP-like_metallopeptidase"/>
</dbReference>
<reference evidence="2 3" key="1">
    <citation type="submission" date="2021-10" db="EMBL/GenBank/DDBJ databases">
        <title>Anaerobic single-cell dispensing facilitates the cultivation of human gut bacteria.</title>
        <authorList>
            <person name="Afrizal A."/>
        </authorList>
    </citation>
    <scope>NUCLEOTIDE SEQUENCE [LARGE SCALE GENOMIC DNA]</scope>
    <source>
        <strain evidence="2 3">CLA-AA-H270</strain>
    </source>
</reference>
<name>A0AAW4W399_9FIRM</name>
<dbReference type="PANTHER" id="PTHR30399">
    <property type="entry name" value="UNCHARACTERIZED PROTEIN YGJP"/>
    <property type="match status" value="1"/>
</dbReference>
<dbReference type="Proteomes" id="UP001298753">
    <property type="component" value="Unassembled WGS sequence"/>
</dbReference>
<feature type="domain" description="YgjP-like metallopeptidase" evidence="1">
    <location>
        <begin position="73"/>
        <end position="170"/>
    </location>
</feature>
<keyword evidence="3" id="KW-1185">Reference proteome</keyword>
<dbReference type="Gene3D" id="3.30.2010.10">
    <property type="entry name" value="Metalloproteases ('zincins'), catalytic domain"/>
    <property type="match status" value="1"/>
</dbReference>
<dbReference type="CDD" id="cd07344">
    <property type="entry name" value="M48_yhfN_like"/>
    <property type="match status" value="1"/>
</dbReference>
<gene>
    <name evidence="2" type="ORF">LKD22_11330</name>
</gene>
<dbReference type="GeneID" id="98659487"/>
<proteinExistence type="predicted"/>
<feature type="domain" description="YgjP-like metallopeptidase" evidence="1">
    <location>
        <begin position="12"/>
        <end position="70"/>
    </location>
</feature>
<evidence type="ECO:0000313" key="2">
    <source>
        <dbReference type="EMBL" id="MCC2177706.1"/>
    </source>
</evidence>
<dbReference type="EMBL" id="JAJEPX010000048">
    <property type="protein sequence ID" value="MCC2177706.1"/>
    <property type="molecule type" value="Genomic_DNA"/>
</dbReference>